<comment type="similarity">
    <text evidence="1">Belongs to the GARIN family.</text>
</comment>
<dbReference type="AlphaFoldDB" id="A0AA35NW86"/>
<dbReference type="Proteomes" id="UP001178461">
    <property type="component" value="Chromosome 1"/>
</dbReference>
<feature type="domain" description="Golgi associated RAB2 interactor protein-like Rab2B-binding" evidence="2">
    <location>
        <begin position="91"/>
        <end position="156"/>
    </location>
</feature>
<evidence type="ECO:0000256" key="1">
    <source>
        <dbReference type="ARBA" id="ARBA00038379"/>
    </source>
</evidence>
<evidence type="ECO:0000313" key="3">
    <source>
        <dbReference type="EMBL" id="CAI5763795.1"/>
    </source>
</evidence>
<name>A0AA35NW86_9SAUR</name>
<evidence type="ECO:0000259" key="2">
    <source>
        <dbReference type="Pfam" id="PF12480"/>
    </source>
</evidence>
<sequence>MGDLKKILERGEYIPLRSAPVFESNFVQVNRRGESIYLHNRPNYVTMGICASSSSQSLPNVMVLAHTASSSSQEAISARPASRRQSNSEDELVLTRFLPLKFVDVTVHNAKKRRIKLKLVSGRAYYLELCEPLQKQPQLFRQWVRLISLLKSKYKTSSVNTLYKDFKTQEENRATTSKALQGYNQAETPTKPQSSEEPIIKPEIIKKMPSKRVTISDIVGPIEEFPKSHSQATVSSDSCMKNPSAANSEKLKYSQELMKRTISRSKSRGQDFFSITGKRLQTAAVSSITAPLLINLSFPLLF</sequence>
<dbReference type="InterPro" id="IPR022168">
    <property type="entry name" value="GARIL-like_Rab2B-bd"/>
</dbReference>
<evidence type="ECO:0000313" key="4">
    <source>
        <dbReference type="Proteomes" id="UP001178461"/>
    </source>
</evidence>
<dbReference type="GO" id="GO:0005634">
    <property type="term" value="C:nucleus"/>
    <property type="evidence" value="ECO:0007669"/>
    <property type="project" value="TreeGrafter"/>
</dbReference>
<protein>
    <submittedName>
        <fullName evidence="3">DUF3699 domain-containing protein</fullName>
    </submittedName>
</protein>
<proteinExistence type="inferred from homology"/>
<organism evidence="3 4">
    <name type="scientific">Podarcis lilfordi</name>
    <name type="common">Lilford's wall lizard</name>
    <dbReference type="NCBI Taxonomy" id="74358"/>
    <lineage>
        <taxon>Eukaryota</taxon>
        <taxon>Metazoa</taxon>
        <taxon>Chordata</taxon>
        <taxon>Craniata</taxon>
        <taxon>Vertebrata</taxon>
        <taxon>Euteleostomi</taxon>
        <taxon>Lepidosauria</taxon>
        <taxon>Squamata</taxon>
        <taxon>Bifurcata</taxon>
        <taxon>Unidentata</taxon>
        <taxon>Episquamata</taxon>
        <taxon>Laterata</taxon>
        <taxon>Lacertibaenia</taxon>
        <taxon>Lacertidae</taxon>
        <taxon>Podarcis</taxon>
    </lineage>
</organism>
<gene>
    <name evidence="3" type="ORF">PODLI_1B028351</name>
</gene>
<dbReference type="PANTHER" id="PTHR22574:SF6">
    <property type="entry name" value="GOLGI-ASSOCIATED RAB2 INTERACTOR PROTEIN 2"/>
    <property type="match status" value="1"/>
</dbReference>
<dbReference type="Pfam" id="PF12480">
    <property type="entry name" value="GARIL_Rab2_bd"/>
    <property type="match status" value="1"/>
</dbReference>
<reference evidence="3" key="1">
    <citation type="submission" date="2022-12" db="EMBL/GenBank/DDBJ databases">
        <authorList>
            <person name="Alioto T."/>
            <person name="Alioto T."/>
            <person name="Gomez Garrido J."/>
        </authorList>
    </citation>
    <scope>NUCLEOTIDE SEQUENCE</scope>
</reference>
<dbReference type="EMBL" id="OX395126">
    <property type="protein sequence ID" value="CAI5763795.1"/>
    <property type="molecule type" value="Genomic_DNA"/>
</dbReference>
<accession>A0AA35NW86</accession>
<keyword evidence="4" id="KW-1185">Reference proteome</keyword>
<dbReference type="PANTHER" id="PTHR22574">
    <property type="match status" value="1"/>
</dbReference>